<protein>
    <submittedName>
        <fullName evidence="3">Helix-turn-helix</fullName>
    </submittedName>
</protein>
<evidence type="ECO:0000256" key="1">
    <source>
        <dbReference type="SAM" id="Coils"/>
    </source>
</evidence>
<dbReference type="EMBL" id="FOZW01000003">
    <property type="protein sequence ID" value="SFS63008.1"/>
    <property type="molecule type" value="Genomic_DNA"/>
</dbReference>
<dbReference type="InterPro" id="IPR010982">
    <property type="entry name" value="Lambda_DNA-bd_dom_sf"/>
</dbReference>
<feature type="coiled-coil region" evidence="1">
    <location>
        <begin position="101"/>
        <end position="128"/>
    </location>
</feature>
<keyword evidence="4" id="KW-1185">Reference proteome</keyword>
<accession>A0A1I6REU8</accession>
<dbReference type="OrthoDB" id="5659783at2"/>
<dbReference type="Gene3D" id="1.10.260.40">
    <property type="entry name" value="lambda repressor-like DNA-binding domains"/>
    <property type="match status" value="1"/>
</dbReference>
<dbReference type="CDD" id="cd00093">
    <property type="entry name" value="HTH_XRE"/>
    <property type="match status" value="1"/>
</dbReference>
<dbReference type="RefSeq" id="WP_092422529.1">
    <property type="nucleotide sequence ID" value="NZ_FNCL01000003.1"/>
</dbReference>
<gene>
    <name evidence="3" type="ORF">SAMN04488050_10327</name>
</gene>
<organism evidence="3 4">
    <name type="scientific">Alloyangia pacifica</name>
    <dbReference type="NCBI Taxonomy" id="311180"/>
    <lineage>
        <taxon>Bacteria</taxon>
        <taxon>Pseudomonadati</taxon>
        <taxon>Pseudomonadota</taxon>
        <taxon>Alphaproteobacteria</taxon>
        <taxon>Rhodobacterales</taxon>
        <taxon>Roseobacteraceae</taxon>
        <taxon>Alloyangia</taxon>
    </lineage>
</organism>
<dbReference type="InterPro" id="IPR001387">
    <property type="entry name" value="Cro/C1-type_HTH"/>
</dbReference>
<evidence type="ECO:0000313" key="4">
    <source>
        <dbReference type="Proteomes" id="UP000199392"/>
    </source>
</evidence>
<reference evidence="4" key="1">
    <citation type="submission" date="2016-10" db="EMBL/GenBank/DDBJ databases">
        <authorList>
            <person name="Varghese N."/>
            <person name="Submissions S."/>
        </authorList>
    </citation>
    <scope>NUCLEOTIDE SEQUENCE [LARGE SCALE GENOMIC DNA]</scope>
    <source>
        <strain evidence="4">DSM 26894</strain>
    </source>
</reference>
<dbReference type="SUPFAM" id="SSF47413">
    <property type="entry name" value="lambda repressor-like DNA-binding domains"/>
    <property type="match status" value="1"/>
</dbReference>
<dbReference type="STRING" id="311180.SAMN04488050_10327"/>
<dbReference type="SMART" id="SM00530">
    <property type="entry name" value="HTH_XRE"/>
    <property type="match status" value="1"/>
</dbReference>
<dbReference type="GO" id="GO:0003677">
    <property type="term" value="F:DNA binding"/>
    <property type="evidence" value="ECO:0007669"/>
    <property type="project" value="InterPro"/>
</dbReference>
<keyword evidence="1" id="KW-0175">Coiled coil</keyword>
<feature type="domain" description="HTH cro/C1-type" evidence="2">
    <location>
        <begin position="18"/>
        <end position="72"/>
    </location>
</feature>
<evidence type="ECO:0000313" key="3">
    <source>
        <dbReference type="EMBL" id="SFS63008.1"/>
    </source>
</evidence>
<dbReference type="PROSITE" id="PS50943">
    <property type="entry name" value="HTH_CROC1"/>
    <property type="match status" value="1"/>
</dbReference>
<name>A0A1I6REU8_9RHOB</name>
<evidence type="ECO:0000259" key="2">
    <source>
        <dbReference type="PROSITE" id="PS50943"/>
    </source>
</evidence>
<proteinExistence type="predicted"/>
<dbReference type="Proteomes" id="UP000199392">
    <property type="component" value="Unassembled WGS sequence"/>
</dbReference>
<sequence length="130" mass="14395">MDDNDWYGPDAATFGDRLAASRETAGMDQEALAKRLGVRLKTLQGWENDLSEPRANRLQMLAGLLNVPMVWLITGEGDGLSAPDEDAPQLSPDFDETLLELRALRGEMRAAGERLGRLEKKLRKMLKEGA</sequence>
<dbReference type="AlphaFoldDB" id="A0A1I6REU8"/>
<dbReference type="Pfam" id="PF01381">
    <property type="entry name" value="HTH_3"/>
    <property type="match status" value="1"/>
</dbReference>